<sequence>MPFDVDVAERGDYGARPRPPSEDELQWLMAAMAEKSWFKAGLALWSRLQGAWVSEKPVWILPPTEVPGLGTLLGLQVKVVEGVTPHLAFDLAGVRPDDPEVFTRG</sequence>
<reference evidence="1 2" key="1">
    <citation type="submission" date="2023-12" db="EMBL/GenBank/DDBJ databases">
        <title>Amycolatopsis sp. V23-08.</title>
        <authorList>
            <person name="Somphong A."/>
        </authorList>
    </citation>
    <scope>NUCLEOTIDE SEQUENCE [LARGE SCALE GENOMIC DNA]</scope>
    <source>
        <strain evidence="1 2">V23-08</strain>
    </source>
</reference>
<accession>A0ABU5RIG2</accession>
<dbReference type="Proteomes" id="UP001304298">
    <property type="component" value="Unassembled WGS sequence"/>
</dbReference>
<name>A0ABU5RIG2_9PSEU</name>
<gene>
    <name evidence="1" type="ORF">VA596_41575</name>
</gene>
<protein>
    <submittedName>
        <fullName evidence="1">Uncharacterized protein</fullName>
    </submittedName>
</protein>
<dbReference type="RefSeq" id="WP_323335069.1">
    <property type="nucleotide sequence ID" value="NZ_JAYFSI010000014.1"/>
</dbReference>
<comment type="caution">
    <text evidence="1">The sequence shown here is derived from an EMBL/GenBank/DDBJ whole genome shotgun (WGS) entry which is preliminary data.</text>
</comment>
<evidence type="ECO:0000313" key="2">
    <source>
        <dbReference type="Proteomes" id="UP001304298"/>
    </source>
</evidence>
<organism evidence="1 2">
    <name type="scientific">Amycolatopsis heterodermiae</name>
    <dbReference type="NCBI Taxonomy" id="3110235"/>
    <lineage>
        <taxon>Bacteria</taxon>
        <taxon>Bacillati</taxon>
        <taxon>Actinomycetota</taxon>
        <taxon>Actinomycetes</taxon>
        <taxon>Pseudonocardiales</taxon>
        <taxon>Pseudonocardiaceae</taxon>
        <taxon>Amycolatopsis</taxon>
    </lineage>
</organism>
<dbReference type="EMBL" id="JAYFSI010000014">
    <property type="protein sequence ID" value="MEA5366077.1"/>
    <property type="molecule type" value="Genomic_DNA"/>
</dbReference>
<proteinExistence type="predicted"/>
<evidence type="ECO:0000313" key="1">
    <source>
        <dbReference type="EMBL" id="MEA5366077.1"/>
    </source>
</evidence>
<keyword evidence="2" id="KW-1185">Reference proteome</keyword>